<keyword evidence="4 6" id="KW-0472">Membrane</keyword>
<feature type="region of interest" description="Disordered" evidence="5">
    <location>
        <begin position="102"/>
        <end position="130"/>
    </location>
</feature>
<feature type="compositionally biased region" description="Basic and acidic residues" evidence="5">
    <location>
        <begin position="208"/>
        <end position="220"/>
    </location>
</feature>
<feature type="region of interest" description="Disordered" evidence="5">
    <location>
        <begin position="342"/>
        <end position="378"/>
    </location>
</feature>
<sequence length="378" mass="41557">MRWHRTSIDSHHSRPATDRDPGLEDDEVDEQALARLTESFHSELGPSSGRRKHVSWSKERRSGSLGRSRQSTVSAGANRLHQALHMTSPTIPSAEDVDFVQRGRSASRPSADEPTSSNWSSQRRNSRASRKGAGMVFLGVWALFGIGTLAGSGRGLPTSSAIRIGRVFGREEHAIPGFANTIPTPIVELPPKAHVTSPIDIHPLSSSHENDRHHEPHDPDEPSSPSTEYTIGRISAWICTTMYLTSRLPQIWKNFVRKSVEGLSMYLFVFAFLGNFFYVSSILTSPKLSLPPHEASAFLRESIPYLLGSGGTLMFDVTIVTQSFIYRPKAFARGRRTSRTVNEEEAGLLSAGATGAEDPTTPSRRRLANNESDTVADS</sequence>
<feature type="region of interest" description="Disordered" evidence="5">
    <location>
        <begin position="1"/>
        <end position="75"/>
    </location>
</feature>
<dbReference type="PANTHER" id="PTHR16201:SF34">
    <property type="entry name" value="LYSOSOMAL AMINO ACID TRANSPORTER 1"/>
    <property type="match status" value="1"/>
</dbReference>
<dbReference type="GO" id="GO:0000329">
    <property type="term" value="C:fungal-type vacuole membrane"/>
    <property type="evidence" value="ECO:0007669"/>
    <property type="project" value="TreeGrafter"/>
</dbReference>
<name>A0AAW0GJE8_9APHY</name>
<dbReference type="EMBL" id="JASBNA010000003">
    <property type="protein sequence ID" value="KAK7693486.1"/>
    <property type="molecule type" value="Genomic_DNA"/>
</dbReference>
<comment type="subcellular location">
    <subcellularLocation>
        <location evidence="1">Membrane</location>
        <topology evidence="1">Multi-pass membrane protein</topology>
    </subcellularLocation>
</comment>
<evidence type="ECO:0000313" key="7">
    <source>
        <dbReference type="EMBL" id="KAK7693486.1"/>
    </source>
</evidence>
<dbReference type="GO" id="GO:0015174">
    <property type="term" value="F:basic amino acid transmembrane transporter activity"/>
    <property type="evidence" value="ECO:0007669"/>
    <property type="project" value="TreeGrafter"/>
</dbReference>
<feature type="compositionally biased region" description="Polar residues" evidence="5">
    <location>
        <begin position="369"/>
        <end position="378"/>
    </location>
</feature>
<reference evidence="7 8" key="1">
    <citation type="submission" date="2022-09" db="EMBL/GenBank/DDBJ databases">
        <authorList>
            <person name="Palmer J.M."/>
        </authorList>
    </citation>
    <scope>NUCLEOTIDE SEQUENCE [LARGE SCALE GENOMIC DNA]</scope>
    <source>
        <strain evidence="7 8">DSM 7382</strain>
    </source>
</reference>
<evidence type="ECO:0000256" key="1">
    <source>
        <dbReference type="ARBA" id="ARBA00004141"/>
    </source>
</evidence>
<keyword evidence="8" id="KW-1185">Reference proteome</keyword>
<dbReference type="PANTHER" id="PTHR16201">
    <property type="entry name" value="SEVEN TRANSMEMBRANE PROTEIN 1-RELATED"/>
    <property type="match status" value="1"/>
</dbReference>
<protein>
    <submittedName>
        <fullName evidence="7">Uncharacterized protein</fullName>
    </submittedName>
</protein>
<feature type="transmembrane region" description="Helical" evidence="6">
    <location>
        <begin position="132"/>
        <end position="150"/>
    </location>
</feature>
<dbReference type="InterPro" id="IPR006603">
    <property type="entry name" value="PQ-loop_rpt"/>
</dbReference>
<keyword evidence="3 6" id="KW-1133">Transmembrane helix</keyword>
<organism evidence="7 8">
    <name type="scientific">Cerrena zonata</name>
    <dbReference type="NCBI Taxonomy" id="2478898"/>
    <lineage>
        <taxon>Eukaryota</taxon>
        <taxon>Fungi</taxon>
        <taxon>Dikarya</taxon>
        <taxon>Basidiomycota</taxon>
        <taxon>Agaricomycotina</taxon>
        <taxon>Agaricomycetes</taxon>
        <taxon>Polyporales</taxon>
        <taxon>Cerrenaceae</taxon>
        <taxon>Cerrena</taxon>
    </lineage>
</organism>
<dbReference type="Proteomes" id="UP001385951">
    <property type="component" value="Unassembled WGS sequence"/>
</dbReference>
<evidence type="ECO:0000313" key="8">
    <source>
        <dbReference type="Proteomes" id="UP001385951"/>
    </source>
</evidence>
<dbReference type="Gene3D" id="1.20.1280.290">
    <property type="match status" value="1"/>
</dbReference>
<feature type="transmembrane region" description="Helical" evidence="6">
    <location>
        <begin position="303"/>
        <end position="326"/>
    </location>
</feature>
<dbReference type="InterPro" id="IPR051415">
    <property type="entry name" value="LAAT-1"/>
</dbReference>
<dbReference type="AlphaFoldDB" id="A0AAW0GJE8"/>
<evidence type="ECO:0000256" key="6">
    <source>
        <dbReference type="SAM" id="Phobius"/>
    </source>
</evidence>
<gene>
    <name evidence="7" type="ORF">QCA50_003054</name>
</gene>
<dbReference type="SMART" id="SM00679">
    <property type="entry name" value="CTNS"/>
    <property type="match status" value="1"/>
</dbReference>
<feature type="compositionally biased region" description="Basic and acidic residues" evidence="5">
    <location>
        <begin position="1"/>
        <end position="22"/>
    </location>
</feature>
<dbReference type="GO" id="GO:0034488">
    <property type="term" value="P:basic amino acid transmembrane export from vacuole"/>
    <property type="evidence" value="ECO:0007669"/>
    <property type="project" value="TreeGrafter"/>
</dbReference>
<proteinExistence type="predicted"/>
<dbReference type="Pfam" id="PF04193">
    <property type="entry name" value="PQ-loop"/>
    <property type="match status" value="1"/>
</dbReference>
<comment type="caution">
    <text evidence="7">The sequence shown here is derived from an EMBL/GenBank/DDBJ whole genome shotgun (WGS) entry which is preliminary data.</text>
</comment>
<evidence type="ECO:0000256" key="2">
    <source>
        <dbReference type="ARBA" id="ARBA00022692"/>
    </source>
</evidence>
<keyword evidence="2 6" id="KW-0812">Transmembrane</keyword>
<accession>A0AAW0GJE8</accession>
<evidence type="ECO:0000256" key="4">
    <source>
        <dbReference type="ARBA" id="ARBA00023136"/>
    </source>
</evidence>
<feature type="region of interest" description="Disordered" evidence="5">
    <location>
        <begin position="198"/>
        <end position="228"/>
    </location>
</feature>
<feature type="transmembrane region" description="Helical" evidence="6">
    <location>
        <begin position="265"/>
        <end position="283"/>
    </location>
</feature>
<evidence type="ECO:0000256" key="5">
    <source>
        <dbReference type="SAM" id="MobiDB-lite"/>
    </source>
</evidence>
<evidence type="ECO:0000256" key="3">
    <source>
        <dbReference type="ARBA" id="ARBA00022989"/>
    </source>
</evidence>